<dbReference type="Gramene" id="PNT66162">
    <property type="protein sequence ID" value="PNT66162"/>
    <property type="gene ID" value="BRADI_3g07943v3"/>
</dbReference>
<evidence type="ECO:0000313" key="4">
    <source>
        <dbReference type="Proteomes" id="UP000008810"/>
    </source>
</evidence>
<reference evidence="2 3" key="1">
    <citation type="journal article" date="2010" name="Nature">
        <title>Genome sequencing and analysis of the model grass Brachypodium distachyon.</title>
        <authorList>
            <consortium name="International Brachypodium Initiative"/>
        </authorList>
    </citation>
    <scope>NUCLEOTIDE SEQUENCE [LARGE SCALE GENOMIC DNA]</scope>
    <source>
        <strain evidence="2 3">Bd21</strain>
    </source>
</reference>
<feature type="region of interest" description="Disordered" evidence="1">
    <location>
        <begin position="97"/>
        <end position="136"/>
    </location>
</feature>
<keyword evidence="4" id="KW-1185">Reference proteome</keyword>
<gene>
    <name evidence="2" type="ORF">BRADI_3g07943v3</name>
</gene>
<dbReference type="EMBL" id="CM000882">
    <property type="protein sequence ID" value="PNT66162.1"/>
    <property type="molecule type" value="Genomic_DNA"/>
</dbReference>
<dbReference type="EnsemblPlants" id="PNT66162">
    <property type="protein sequence ID" value="PNT66162"/>
    <property type="gene ID" value="BRADI_3g07943v3"/>
</dbReference>
<proteinExistence type="predicted"/>
<sequence length="136" mass="13990">MLDALVASAGSGCRKAAKDVADSSRVAPHNTASALPWKESVLHLLPGIRGGMQISVKTLTGNAQSAATPRPRQPHLGGSGVVRGVQVTTMALTALTRHTAARQDHTSSPISPSPGMLDIEVKPSPSRHVSACVSTV</sequence>
<accession>A0A2K2CVW3</accession>
<evidence type="ECO:0000313" key="2">
    <source>
        <dbReference type="EMBL" id="PNT66162.1"/>
    </source>
</evidence>
<evidence type="ECO:0000313" key="3">
    <source>
        <dbReference type="EnsemblPlants" id="PNT66162"/>
    </source>
</evidence>
<organism evidence="2">
    <name type="scientific">Brachypodium distachyon</name>
    <name type="common">Purple false brome</name>
    <name type="synonym">Trachynia distachya</name>
    <dbReference type="NCBI Taxonomy" id="15368"/>
    <lineage>
        <taxon>Eukaryota</taxon>
        <taxon>Viridiplantae</taxon>
        <taxon>Streptophyta</taxon>
        <taxon>Embryophyta</taxon>
        <taxon>Tracheophyta</taxon>
        <taxon>Spermatophyta</taxon>
        <taxon>Magnoliopsida</taxon>
        <taxon>Liliopsida</taxon>
        <taxon>Poales</taxon>
        <taxon>Poaceae</taxon>
        <taxon>BOP clade</taxon>
        <taxon>Pooideae</taxon>
        <taxon>Stipodae</taxon>
        <taxon>Brachypodieae</taxon>
        <taxon>Brachypodium</taxon>
    </lineage>
</organism>
<name>A0A2K2CVW3_BRADI</name>
<dbReference type="InParanoid" id="A0A2K2CVW3"/>
<dbReference type="Proteomes" id="UP000008810">
    <property type="component" value="Chromosome 3"/>
</dbReference>
<dbReference type="AlphaFoldDB" id="A0A2K2CVW3"/>
<reference evidence="2" key="2">
    <citation type="submission" date="2017-06" db="EMBL/GenBank/DDBJ databases">
        <title>WGS assembly of Brachypodium distachyon.</title>
        <authorList>
            <consortium name="The International Brachypodium Initiative"/>
            <person name="Lucas S."/>
            <person name="Harmon-Smith M."/>
            <person name="Lail K."/>
            <person name="Tice H."/>
            <person name="Grimwood J."/>
            <person name="Bruce D."/>
            <person name="Barry K."/>
            <person name="Shu S."/>
            <person name="Lindquist E."/>
            <person name="Wang M."/>
            <person name="Pitluck S."/>
            <person name="Vogel J.P."/>
            <person name="Garvin D.F."/>
            <person name="Mockler T.C."/>
            <person name="Schmutz J."/>
            <person name="Rokhsar D."/>
            <person name="Bevan M.W."/>
        </authorList>
    </citation>
    <scope>NUCLEOTIDE SEQUENCE</scope>
    <source>
        <strain evidence="2">Bd21</strain>
    </source>
</reference>
<feature type="region of interest" description="Disordered" evidence="1">
    <location>
        <begin position="60"/>
        <end position="80"/>
    </location>
</feature>
<reference evidence="3" key="3">
    <citation type="submission" date="2018-08" db="UniProtKB">
        <authorList>
            <consortium name="EnsemblPlants"/>
        </authorList>
    </citation>
    <scope>IDENTIFICATION</scope>
    <source>
        <strain evidence="3">cv. Bd21</strain>
    </source>
</reference>
<evidence type="ECO:0000256" key="1">
    <source>
        <dbReference type="SAM" id="MobiDB-lite"/>
    </source>
</evidence>
<protein>
    <submittedName>
        <fullName evidence="2 3">Uncharacterized protein</fullName>
    </submittedName>
</protein>